<gene>
    <name evidence="6" type="ORF">MRX98_17345</name>
</gene>
<dbReference type="PANTHER" id="PTHR30055:SF226">
    <property type="entry name" value="HTH-TYPE TRANSCRIPTIONAL REGULATOR PKSA"/>
    <property type="match status" value="1"/>
</dbReference>
<keyword evidence="3" id="KW-0804">Transcription</keyword>
<dbReference type="AlphaFoldDB" id="A0AA41R6L3"/>
<dbReference type="PRINTS" id="PR00455">
    <property type="entry name" value="HTHTETR"/>
</dbReference>
<dbReference type="PROSITE" id="PS50977">
    <property type="entry name" value="HTH_TETR_2"/>
    <property type="match status" value="1"/>
</dbReference>
<dbReference type="Pfam" id="PF00440">
    <property type="entry name" value="TetR_N"/>
    <property type="match status" value="1"/>
</dbReference>
<dbReference type="EMBL" id="JALJRB010000024">
    <property type="protein sequence ID" value="MCJ8502353.1"/>
    <property type="molecule type" value="Genomic_DNA"/>
</dbReference>
<evidence type="ECO:0000256" key="1">
    <source>
        <dbReference type="ARBA" id="ARBA00023015"/>
    </source>
</evidence>
<dbReference type="SUPFAM" id="SSF46689">
    <property type="entry name" value="Homeodomain-like"/>
    <property type="match status" value="1"/>
</dbReference>
<dbReference type="InterPro" id="IPR050109">
    <property type="entry name" value="HTH-type_TetR-like_transc_reg"/>
</dbReference>
<protein>
    <submittedName>
        <fullName evidence="6">TetR/AcrR family transcriptional regulator</fullName>
    </submittedName>
</protein>
<evidence type="ECO:0000313" key="7">
    <source>
        <dbReference type="Proteomes" id="UP001165427"/>
    </source>
</evidence>
<dbReference type="GO" id="GO:0003700">
    <property type="term" value="F:DNA-binding transcription factor activity"/>
    <property type="evidence" value="ECO:0007669"/>
    <property type="project" value="TreeGrafter"/>
</dbReference>
<dbReference type="RefSeq" id="WP_246913020.1">
    <property type="nucleotide sequence ID" value="NZ_JALJRB010000024.1"/>
</dbReference>
<evidence type="ECO:0000259" key="5">
    <source>
        <dbReference type="PROSITE" id="PS50977"/>
    </source>
</evidence>
<dbReference type="Proteomes" id="UP001165427">
    <property type="component" value="Unassembled WGS sequence"/>
</dbReference>
<sequence length="231" mass="26398">MPKNTLYKIATDKRERLLREAARMFAERGLNQTDMAALAARAGIAKGSLYNYFDSKEELYLYVCRDGLERSRQAVYGTMDPAWDVYRQVDHIFRNGAAFVADHPEYLILYTNVASAGMTRFSEQLSREVENYTADHLKQVLQRDMAAGIVRDDLDVNLAAFAINSIYIVFMTSLVPGHFQIRLREYLEITGELDPPVVTTLIDRTTAMIHRMLRPIRAEERPQTLRRGGAS</sequence>
<evidence type="ECO:0000256" key="2">
    <source>
        <dbReference type="ARBA" id="ARBA00023125"/>
    </source>
</evidence>
<dbReference type="GO" id="GO:0000976">
    <property type="term" value="F:transcription cis-regulatory region binding"/>
    <property type="evidence" value="ECO:0007669"/>
    <property type="project" value="TreeGrafter"/>
</dbReference>
<dbReference type="FunFam" id="1.10.10.60:FF:000141">
    <property type="entry name" value="TetR family transcriptional regulator"/>
    <property type="match status" value="1"/>
</dbReference>
<organism evidence="6 7">
    <name type="scientific">Desulfatitalea alkaliphila</name>
    <dbReference type="NCBI Taxonomy" id="2929485"/>
    <lineage>
        <taxon>Bacteria</taxon>
        <taxon>Pseudomonadati</taxon>
        <taxon>Thermodesulfobacteriota</taxon>
        <taxon>Desulfobacteria</taxon>
        <taxon>Desulfobacterales</taxon>
        <taxon>Desulfosarcinaceae</taxon>
        <taxon>Desulfatitalea</taxon>
    </lineage>
</organism>
<comment type="caution">
    <text evidence="6">The sequence shown here is derived from an EMBL/GenBank/DDBJ whole genome shotgun (WGS) entry which is preliminary data.</text>
</comment>
<proteinExistence type="predicted"/>
<reference evidence="6" key="1">
    <citation type="submission" date="2022-04" db="EMBL/GenBank/DDBJ databases">
        <title>Desulfatitalea alkaliphila sp. nov., a novel anaerobic sulfate-reducing bacterium isolated from terrestrial mud volcano, Taman Peninsula, Russia.</title>
        <authorList>
            <person name="Khomyakova M.A."/>
            <person name="Merkel A.Y."/>
            <person name="Slobodkin A.I."/>
        </authorList>
    </citation>
    <scope>NUCLEOTIDE SEQUENCE</scope>
    <source>
        <strain evidence="6">M08but</strain>
    </source>
</reference>
<keyword evidence="7" id="KW-1185">Reference proteome</keyword>
<dbReference type="SUPFAM" id="SSF48498">
    <property type="entry name" value="Tetracyclin repressor-like, C-terminal domain"/>
    <property type="match status" value="1"/>
</dbReference>
<keyword evidence="2 4" id="KW-0238">DNA-binding</keyword>
<dbReference type="InterPro" id="IPR001647">
    <property type="entry name" value="HTH_TetR"/>
</dbReference>
<dbReference type="Gene3D" id="1.10.357.10">
    <property type="entry name" value="Tetracycline Repressor, domain 2"/>
    <property type="match status" value="1"/>
</dbReference>
<name>A0AA41R6L3_9BACT</name>
<keyword evidence="1" id="KW-0805">Transcription regulation</keyword>
<evidence type="ECO:0000256" key="4">
    <source>
        <dbReference type="PROSITE-ProRule" id="PRU00335"/>
    </source>
</evidence>
<dbReference type="PANTHER" id="PTHR30055">
    <property type="entry name" value="HTH-TYPE TRANSCRIPTIONAL REGULATOR RUTR"/>
    <property type="match status" value="1"/>
</dbReference>
<dbReference type="InterPro" id="IPR009057">
    <property type="entry name" value="Homeodomain-like_sf"/>
</dbReference>
<feature type="DNA-binding region" description="H-T-H motif" evidence="4">
    <location>
        <begin position="34"/>
        <end position="53"/>
    </location>
</feature>
<evidence type="ECO:0000256" key="3">
    <source>
        <dbReference type="ARBA" id="ARBA00023163"/>
    </source>
</evidence>
<accession>A0AA41R6L3</accession>
<feature type="domain" description="HTH tetR-type" evidence="5">
    <location>
        <begin position="11"/>
        <end position="71"/>
    </location>
</feature>
<evidence type="ECO:0000313" key="6">
    <source>
        <dbReference type="EMBL" id="MCJ8502353.1"/>
    </source>
</evidence>
<dbReference type="InterPro" id="IPR036271">
    <property type="entry name" value="Tet_transcr_reg_TetR-rel_C_sf"/>
</dbReference>